<accession>A0A451AEB8</accession>
<protein>
    <recommendedName>
        <fullName evidence="2">DUF2442 domain-containing protein</fullName>
    </recommendedName>
</protein>
<dbReference type="EMBL" id="CAADFX010000258">
    <property type="protein sequence ID" value="VFK64389.1"/>
    <property type="molecule type" value="Genomic_DNA"/>
</dbReference>
<dbReference type="AlphaFoldDB" id="A0A451AEB8"/>
<name>A0A451AEB8_9GAMM</name>
<dbReference type="Pfam" id="PF10387">
    <property type="entry name" value="DUF2442"/>
    <property type="match status" value="1"/>
</dbReference>
<dbReference type="InterPro" id="IPR036782">
    <property type="entry name" value="NE0471-like_N"/>
</dbReference>
<dbReference type="InterPro" id="IPR018841">
    <property type="entry name" value="DUF2442"/>
</dbReference>
<dbReference type="Gene3D" id="3.30.2020.10">
    <property type="entry name" value="NE0471-like N-terminal domain"/>
    <property type="match status" value="1"/>
</dbReference>
<evidence type="ECO:0000313" key="1">
    <source>
        <dbReference type="EMBL" id="VFK64389.1"/>
    </source>
</evidence>
<evidence type="ECO:0008006" key="2">
    <source>
        <dbReference type="Google" id="ProtNLM"/>
    </source>
</evidence>
<proteinExistence type="predicted"/>
<organism evidence="1">
    <name type="scientific">Candidatus Kentrum sp. TUN</name>
    <dbReference type="NCBI Taxonomy" id="2126343"/>
    <lineage>
        <taxon>Bacteria</taxon>
        <taxon>Pseudomonadati</taxon>
        <taxon>Pseudomonadota</taxon>
        <taxon>Gammaproteobacteria</taxon>
        <taxon>Candidatus Kentrum</taxon>
    </lineage>
</organism>
<dbReference type="SUPFAM" id="SSF143880">
    <property type="entry name" value="NE0471 N-terminal domain-like"/>
    <property type="match status" value="1"/>
</dbReference>
<gene>
    <name evidence="1" type="ORF">BECKTUN1418D_GA0071000_12584</name>
</gene>
<reference evidence="1" key="1">
    <citation type="submission" date="2019-02" db="EMBL/GenBank/DDBJ databases">
        <authorList>
            <person name="Gruber-Vodicka R. H."/>
            <person name="Seah K. B. B."/>
        </authorList>
    </citation>
    <scope>NUCLEOTIDE SEQUENCE</scope>
    <source>
        <strain evidence="1">BECK_BY1</strain>
    </source>
</reference>
<sequence length="66" mass="7943">MYWDVRIVKPKPDYKLYVELEDGRKGIFDVRPYLDKGMFRKLKNISYFNQVHVLFGAITWPHELAP</sequence>